<keyword evidence="3" id="KW-1185">Reference proteome</keyword>
<dbReference type="AlphaFoldDB" id="A0A091DTH8"/>
<reference evidence="2 3" key="1">
    <citation type="submission" date="2013-11" db="EMBL/GenBank/DDBJ databases">
        <title>The Damaraland mole rat (Fukomys damarensis) genome and evolution of African mole rats.</title>
        <authorList>
            <person name="Gladyshev V.N."/>
            <person name="Fang X."/>
        </authorList>
    </citation>
    <scope>NUCLEOTIDE SEQUENCE [LARGE SCALE GENOMIC DNA]</scope>
    <source>
        <tissue evidence="2">Liver</tissue>
    </source>
</reference>
<evidence type="ECO:0000313" key="3">
    <source>
        <dbReference type="Proteomes" id="UP000028990"/>
    </source>
</evidence>
<organism evidence="2 3">
    <name type="scientific">Fukomys damarensis</name>
    <name type="common">Damaraland mole rat</name>
    <name type="synonym">Cryptomys damarensis</name>
    <dbReference type="NCBI Taxonomy" id="885580"/>
    <lineage>
        <taxon>Eukaryota</taxon>
        <taxon>Metazoa</taxon>
        <taxon>Chordata</taxon>
        <taxon>Craniata</taxon>
        <taxon>Vertebrata</taxon>
        <taxon>Euteleostomi</taxon>
        <taxon>Mammalia</taxon>
        <taxon>Eutheria</taxon>
        <taxon>Euarchontoglires</taxon>
        <taxon>Glires</taxon>
        <taxon>Rodentia</taxon>
        <taxon>Hystricomorpha</taxon>
        <taxon>Bathyergidae</taxon>
        <taxon>Fukomys</taxon>
    </lineage>
</organism>
<dbReference type="EMBL" id="KN121968">
    <property type="protein sequence ID" value="KFO34397.1"/>
    <property type="molecule type" value="Genomic_DNA"/>
</dbReference>
<dbReference type="Proteomes" id="UP000028990">
    <property type="component" value="Unassembled WGS sequence"/>
</dbReference>
<name>A0A091DTH8_FUKDA</name>
<proteinExistence type="predicted"/>
<feature type="compositionally biased region" description="Basic and acidic residues" evidence="1">
    <location>
        <begin position="48"/>
        <end position="60"/>
    </location>
</feature>
<feature type="region of interest" description="Disordered" evidence="1">
    <location>
        <begin position="47"/>
        <end position="66"/>
    </location>
</feature>
<evidence type="ECO:0000313" key="2">
    <source>
        <dbReference type="EMBL" id="KFO34397.1"/>
    </source>
</evidence>
<accession>A0A091DTH8</accession>
<evidence type="ECO:0000256" key="1">
    <source>
        <dbReference type="SAM" id="MobiDB-lite"/>
    </source>
</evidence>
<gene>
    <name evidence="2" type="ORF">H920_04219</name>
</gene>
<protein>
    <submittedName>
        <fullName evidence="2">Arf-GAP with SH3 domain, ANK repeat and PH domain-containing protein 1</fullName>
    </submittedName>
</protein>
<sequence>MAQCQDAYLISVSEFISEVTEDYNSLTIRSSTMQPGTCRNTIMLPEENMDRDGTAPEKMKGSARAI</sequence>